<dbReference type="Pfam" id="PF10705">
    <property type="entry name" value="Ycf15"/>
    <property type="match status" value="1"/>
</dbReference>
<comment type="subcellular location">
    <subcellularLocation>
        <location evidence="1">Plastid</location>
    </subcellularLocation>
</comment>
<comment type="similarity">
    <text evidence="2">Belongs to the ycf15 family.</text>
</comment>
<proteinExistence type="inferred from homology"/>
<evidence type="ECO:0000313" key="6">
    <source>
        <dbReference type="Proteomes" id="UP000004994"/>
    </source>
</evidence>
<accession>A0A3Q7FKD3</accession>
<evidence type="ECO:0000256" key="3">
    <source>
        <dbReference type="ARBA" id="ARBA00017335"/>
    </source>
</evidence>
<dbReference type="Proteomes" id="UP000004994">
    <property type="component" value="Chromosome 3"/>
</dbReference>
<dbReference type="Gramene" id="Solyc03g058233.1.1">
    <property type="protein sequence ID" value="Solyc03g058233.1.1"/>
    <property type="gene ID" value="Solyc03g058233.1"/>
</dbReference>
<keyword evidence="4" id="KW-0934">Plastid</keyword>
<evidence type="ECO:0000256" key="2">
    <source>
        <dbReference type="ARBA" id="ARBA00009896"/>
    </source>
</evidence>
<sequence length="91" mass="10632">MKIGFIVVETLILSINWSLAPWKNMILHKYGIIEILDQNTMYERISTANNYFNYSRPRSPKRRRKEGMQIASIILNLPNCPHFGNVPCKSH</sequence>
<dbReference type="AlphaFoldDB" id="A0A3Q7FKD3"/>
<evidence type="ECO:0000313" key="5">
    <source>
        <dbReference type="EnsemblPlants" id="Solyc03g058233.1.1"/>
    </source>
</evidence>
<reference evidence="5" key="1">
    <citation type="journal article" date="2012" name="Nature">
        <title>The tomato genome sequence provides insights into fleshy fruit evolution.</title>
        <authorList>
            <consortium name="Tomato Genome Consortium"/>
        </authorList>
    </citation>
    <scope>NUCLEOTIDE SEQUENCE [LARGE SCALE GENOMIC DNA]</scope>
    <source>
        <strain evidence="5">cv. Heinz 1706</strain>
    </source>
</reference>
<dbReference type="EnsemblPlants" id="Solyc03g058233.1.1">
    <property type="protein sequence ID" value="Solyc03g058233.1.1"/>
    <property type="gene ID" value="Solyc03g058233.1"/>
</dbReference>
<evidence type="ECO:0000256" key="1">
    <source>
        <dbReference type="ARBA" id="ARBA00004474"/>
    </source>
</evidence>
<organism evidence="5">
    <name type="scientific">Solanum lycopersicum</name>
    <name type="common">Tomato</name>
    <name type="synonym">Lycopersicon esculentum</name>
    <dbReference type="NCBI Taxonomy" id="4081"/>
    <lineage>
        <taxon>Eukaryota</taxon>
        <taxon>Viridiplantae</taxon>
        <taxon>Streptophyta</taxon>
        <taxon>Embryophyta</taxon>
        <taxon>Tracheophyta</taxon>
        <taxon>Spermatophyta</taxon>
        <taxon>Magnoliopsida</taxon>
        <taxon>eudicotyledons</taxon>
        <taxon>Gunneridae</taxon>
        <taxon>Pentapetalae</taxon>
        <taxon>asterids</taxon>
        <taxon>lamiids</taxon>
        <taxon>Solanales</taxon>
        <taxon>Solanaceae</taxon>
        <taxon>Solanoideae</taxon>
        <taxon>Solaneae</taxon>
        <taxon>Solanum</taxon>
        <taxon>Solanum subgen. Lycopersicon</taxon>
    </lineage>
</organism>
<evidence type="ECO:0000256" key="4">
    <source>
        <dbReference type="ARBA" id="ARBA00022640"/>
    </source>
</evidence>
<name>A0A3Q7FKD3_SOLLC</name>
<dbReference type="GO" id="GO:0009536">
    <property type="term" value="C:plastid"/>
    <property type="evidence" value="ECO:0007669"/>
    <property type="project" value="UniProtKB-SubCell"/>
</dbReference>
<reference evidence="5" key="2">
    <citation type="submission" date="2019-01" db="UniProtKB">
        <authorList>
            <consortium name="EnsemblPlants"/>
        </authorList>
    </citation>
    <scope>IDENTIFICATION</scope>
    <source>
        <strain evidence="5">cv. Heinz 1706</strain>
    </source>
</reference>
<dbReference type="InterPro" id="IPR019645">
    <property type="entry name" value="Uncharacterised_Ycf15"/>
</dbReference>
<keyword evidence="6" id="KW-1185">Reference proteome</keyword>
<protein>
    <recommendedName>
        <fullName evidence="3">Uncharacterized protein ycf15</fullName>
    </recommendedName>
</protein>
<dbReference type="InParanoid" id="A0A3Q7FKD3"/>